<dbReference type="GO" id="GO:0005869">
    <property type="term" value="C:dynactin complex"/>
    <property type="evidence" value="ECO:0007669"/>
    <property type="project" value="InterPro"/>
</dbReference>
<protein>
    <recommendedName>
        <fullName evidence="6">Dynactin 2</fullName>
    </recommendedName>
</protein>
<accession>A0A1B9GLB3</accession>
<feature type="region of interest" description="Disordered" evidence="3">
    <location>
        <begin position="186"/>
        <end position="242"/>
    </location>
</feature>
<organism evidence="4 5">
    <name type="scientific">Kwoniella heveanensis BCC8398</name>
    <dbReference type="NCBI Taxonomy" id="1296120"/>
    <lineage>
        <taxon>Eukaryota</taxon>
        <taxon>Fungi</taxon>
        <taxon>Dikarya</taxon>
        <taxon>Basidiomycota</taxon>
        <taxon>Agaricomycotina</taxon>
        <taxon>Tremellomycetes</taxon>
        <taxon>Tremellales</taxon>
        <taxon>Cryptococcaceae</taxon>
        <taxon>Kwoniella</taxon>
    </lineage>
</organism>
<reference evidence="4 5" key="1">
    <citation type="submission" date="2013-07" db="EMBL/GenBank/DDBJ databases">
        <title>The Genome Sequence of Cryptococcus heveanensis BCC8398.</title>
        <authorList>
            <consortium name="The Broad Institute Genome Sequencing Platform"/>
            <person name="Cuomo C."/>
            <person name="Litvintseva A."/>
            <person name="Chen Y."/>
            <person name="Heitman J."/>
            <person name="Sun S."/>
            <person name="Springer D."/>
            <person name="Dromer F."/>
            <person name="Young S.K."/>
            <person name="Zeng Q."/>
            <person name="Gargeya S."/>
            <person name="Fitzgerald M."/>
            <person name="Abouelleil A."/>
            <person name="Alvarado L."/>
            <person name="Berlin A.M."/>
            <person name="Chapman S.B."/>
            <person name="Dewar J."/>
            <person name="Goldberg J."/>
            <person name="Griggs A."/>
            <person name="Gujja S."/>
            <person name="Hansen M."/>
            <person name="Howarth C."/>
            <person name="Imamovic A."/>
            <person name="Larimer J."/>
            <person name="McCowan C."/>
            <person name="Murphy C."/>
            <person name="Pearson M."/>
            <person name="Priest M."/>
            <person name="Roberts A."/>
            <person name="Saif S."/>
            <person name="Shea T."/>
            <person name="Sykes S."/>
            <person name="Wortman J."/>
            <person name="Nusbaum C."/>
            <person name="Birren B."/>
        </authorList>
    </citation>
    <scope>NUCLEOTIDE SEQUENCE [LARGE SCALE GENOMIC DNA]</scope>
    <source>
        <strain evidence="4 5">BCC8398</strain>
    </source>
</reference>
<gene>
    <name evidence="4" type="ORF">I316_06467</name>
</gene>
<feature type="region of interest" description="Disordered" evidence="3">
    <location>
        <begin position="1"/>
        <end position="118"/>
    </location>
</feature>
<keyword evidence="5" id="KW-1185">Reference proteome</keyword>
<reference evidence="5" key="2">
    <citation type="submission" date="2013-12" db="EMBL/GenBank/DDBJ databases">
        <title>Evolution of pathogenesis and genome organization in the Tremellales.</title>
        <authorList>
            <person name="Cuomo C."/>
            <person name="Litvintseva A."/>
            <person name="Heitman J."/>
            <person name="Chen Y."/>
            <person name="Sun S."/>
            <person name="Springer D."/>
            <person name="Dromer F."/>
            <person name="Young S."/>
            <person name="Zeng Q."/>
            <person name="Chapman S."/>
            <person name="Gujja S."/>
            <person name="Saif S."/>
            <person name="Birren B."/>
        </authorList>
    </citation>
    <scope>NUCLEOTIDE SEQUENCE [LARGE SCALE GENOMIC DNA]</scope>
    <source>
        <strain evidence="5">BCC8398</strain>
    </source>
</reference>
<dbReference type="GO" id="GO:0007017">
    <property type="term" value="P:microtubule-based process"/>
    <property type="evidence" value="ECO:0007669"/>
    <property type="project" value="InterPro"/>
</dbReference>
<dbReference type="STRING" id="1296120.A0A1B9GLB3"/>
<evidence type="ECO:0008006" key="6">
    <source>
        <dbReference type="Google" id="ProtNLM"/>
    </source>
</evidence>
<feature type="compositionally biased region" description="Low complexity" evidence="3">
    <location>
        <begin position="90"/>
        <end position="99"/>
    </location>
</feature>
<dbReference type="OrthoDB" id="4977at2759"/>
<evidence type="ECO:0000256" key="2">
    <source>
        <dbReference type="ARBA" id="ARBA00022490"/>
    </source>
</evidence>
<feature type="region of interest" description="Disordered" evidence="3">
    <location>
        <begin position="320"/>
        <end position="347"/>
    </location>
</feature>
<dbReference type="EMBL" id="KI669512">
    <property type="protein sequence ID" value="OCF31869.1"/>
    <property type="molecule type" value="Genomic_DNA"/>
</dbReference>
<keyword evidence="2" id="KW-0963">Cytoplasm</keyword>
<sequence>MSTKYQGLPDIDTAPDIFETPDEPDTLLRPNDNGLGDDDVPVKINVEGIDNTGLPSRRKAERVFGRGAKRPDPSNLTSRPRLPPLSRHVSTSSSSSSSGSEDDIPTTRQVPRESTASRLRRLKAELAEVEAELASKPPPGTDQPTAVQKDAMLEGKRRSVLEARRPVDVLSELTGLKERLKRVDVDGVSSIEAQEEGESAQSGSSSEWRERLERLSQFRKQIPSGEGEGGPASDGAAERAGQLSGENSLRCIDKRLAVVEDALGPIGDGVDHVSGSSPLIPTLNKHDHLLALLTQPRHLDAISRRIKLLLVDLDRAAAASKRNPMTSASGGTAAAGGGGQGEKSSSLSLSQAEYQNLQSLFNILPRLDPLLPILSPILARLRSLNTLHAEASEIAESLRKLQGEDKRSTEQIGELKAFTEKVAHGLDEASEGVLRNWDAVEGRLKSLDERLKNLESS</sequence>
<name>A0A1B9GLB3_9TREE</name>
<feature type="compositionally biased region" description="Basic and acidic residues" evidence="3">
    <location>
        <begin position="61"/>
        <end position="72"/>
    </location>
</feature>
<dbReference type="Proteomes" id="UP000092666">
    <property type="component" value="Unassembled WGS sequence"/>
</dbReference>
<dbReference type="Pfam" id="PF04912">
    <property type="entry name" value="Dynamitin"/>
    <property type="match status" value="1"/>
</dbReference>
<feature type="compositionally biased region" description="Basic and acidic residues" evidence="3">
    <location>
        <begin position="207"/>
        <end position="216"/>
    </location>
</feature>
<evidence type="ECO:0000256" key="1">
    <source>
        <dbReference type="ARBA" id="ARBA00004496"/>
    </source>
</evidence>
<proteinExistence type="predicted"/>
<dbReference type="GO" id="GO:0005737">
    <property type="term" value="C:cytoplasm"/>
    <property type="evidence" value="ECO:0007669"/>
    <property type="project" value="UniProtKB-SubCell"/>
</dbReference>
<evidence type="ECO:0000256" key="3">
    <source>
        <dbReference type="SAM" id="MobiDB-lite"/>
    </source>
</evidence>
<feature type="region of interest" description="Disordered" evidence="3">
    <location>
        <begin position="130"/>
        <end position="151"/>
    </location>
</feature>
<dbReference type="PANTHER" id="PTHR15346">
    <property type="entry name" value="DYNACTIN SUBUNIT"/>
    <property type="match status" value="1"/>
</dbReference>
<comment type="subcellular location">
    <subcellularLocation>
        <location evidence="1">Cytoplasm</location>
    </subcellularLocation>
</comment>
<evidence type="ECO:0000313" key="4">
    <source>
        <dbReference type="EMBL" id="OCF31869.1"/>
    </source>
</evidence>
<feature type="compositionally biased region" description="Polar residues" evidence="3">
    <location>
        <begin position="106"/>
        <end position="117"/>
    </location>
</feature>
<dbReference type="AlphaFoldDB" id="A0A1B9GLB3"/>
<evidence type="ECO:0000313" key="5">
    <source>
        <dbReference type="Proteomes" id="UP000092666"/>
    </source>
</evidence>
<dbReference type="InterPro" id="IPR028133">
    <property type="entry name" value="Dynamitin"/>
</dbReference>